<evidence type="ECO:0000313" key="2">
    <source>
        <dbReference type="EMBL" id="KMT66686.1"/>
    </source>
</evidence>
<evidence type="ECO:0000313" key="3">
    <source>
        <dbReference type="Proteomes" id="UP000037600"/>
    </source>
</evidence>
<dbReference type="OrthoDB" id="9809937at2"/>
<dbReference type="GO" id="GO:0004553">
    <property type="term" value="F:hydrolase activity, hydrolyzing O-glycosyl compounds"/>
    <property type="evidence" value="ECO:0007669"/>
    <property type="project" value="InterPro"/>
</dbReference>
<keyword evidence="3" id="KW-1185">Reference proteome</keyword>
<dbReference type="RefSeq" id="WP_048688224.1">
    <property type="nucleotide sequence ID" value="NZ_KQ130482.1"/>
</dbReference>
<feature type="chain" id="PRO_5005301375" evidence="1">
    <location>
        <begin position="23"/>
        <end position="858"/>
    </location>
</feature>
<accession>A0A0J8JPT4</accession>
<dbReference type="STRING" id="1513271.XM47_00710"/>
<sequence>MKSLSTALFLASSLFTSLNLQAMQQDAYVSDGVLKWPNGQEVALFGVNYSSPFAFSYRALKKLNIDPKHTIDMDVDHIERMGMDAYRIHIWDRVITDQQGNLLNNEHLELFDYLLMRLAERNITAIITPIAWWGSGYPEADPKEPGFAALYTKAEMNQNPAAIKAQQNYLRQFMAHKNKYTGIAYGEDPNILAFEIFNEPKHPGDNAASGEYIESLIQTIKSVGVTKPLFYNTSEQGDRPKFAETVCNTSIDGVAYQWYPTGLIKYSRLASNLLPSVAEYTNPFKQINACGNKAKMIYEFDAADVTQAVMYPAMARSFRQEGFQWATQFAYDPAPIAHTNADYNTHFLNLLYTPRKAISMLIAGEAFRQLPRGFNAGNYPENNHFSDFSISYKDNLSILNQAKKLIYTATNQAKPKANQALTQVAGVGSSEVVKYQGTGAYFFDKVSDGVWLLEVYPDAQKIQDPHQNSSLRREVVRLYSGMREFELKLDNLGKQFYVKGFNQDNQFKQKAKQGKFSVLPGKYLLSKSSMSSTELAQIAQNQDNQFYLPAKVSEKITLDHQAQREWTLSDDIQFKVNIGAIEQADQVELMVRYRGHSHFTPMTMEHVEANQYQVSLPKSDSWKLTGDLEYAFTVKTNGQFYTFPGGVQGSPTDWDFVDQGYYQSKLKPENAILVLFDAEKDQNTRLYPKWGKTRWDYVAGQNGLGTAFRLSIMDLEQSGSNWLLRSTLAEDNHFSAKNLSGYNTLAIKARAIGDTDEFVNIAVLNQDGLAFGKTIQVGQNWQFYQISIADLTSVKTMMTNGYPMFLPAEYPSLKQADVLLNLNQIQGSQVSFDASKYSSQALKGWHAVELEYMYLIKK</sequence>
<dbReference type="InterPro" id="IPR001360">
    <property type="entry name" value="Glyco_hydro_1"/>
</dbReference>
<dbReference type="Pfam" id="PF00232">
    <property type="entry name" value="Glyco_hydro_1"/>
    <property type="match status" value="1"/>
</dbReference>
<gene>
    <name evidence="2" type="ORF">XM47_00710</name>
</gene>
<reference evidence="2 3" key="1">
    <citation type="submission" date="2015-04" db="EMBL/GenBank/DDBJ databases">
        <title>Draft Genome Sequence of the Novel Agar-Digesting Marine Bacterium Q1.</title>
        <authorList>
            <person name="Li Y."/>
            <person name="Li D."/>
            <person name="Chen G."/>
            <person name="Du Z."/>
        </authorList>
    </citation>
    <scope>NUCLEOTIDE SEQUENCE [LARGE SCALE GENOMIC DNA]</scope>
    <source>
        <strain evidence="2 3">Q1</strain>
    </source>
</reference>
<dbReference type="InterPro" id="IPR017853">
    <property type="entry name" value="GH"/>
</dbReference>
<dbReference type="Proteomes" id="UP000037600">
    <property type="component" value="Unassembled WGS sequence"/>
</dbReference>
<comment type="caution">
    <text evidence="2">The sequence shown here is derived from an EMBL/GenBank/DDBJ whole genome shotgun (WGS) entry which is preliminary data.</text>
</comment>
<dbReference type="PATRIC" id="fig|1513271.3.peg.148"/>
<evidence type="ECO:0000256" key="1">
    <source>
        <dbReference type="SAM" id="SignalP"/>
    </source>
</evidence>
<organism evidence="2 3">
    <name type="scientific">Catenovulum maritimum</name>
    <dbReference type="NCBI Taxonomy" id="1513271"/>
    <lineage>
        <taxon>Bacteria</taxon>
        <taxon>Pseudomonadati</taxon>
        <taxon>Pseudomonadota</taxon>
        <taxon>Gammaproteobacteria</taxon>
        <taxon>Alteromonadales</taxon>
        <taxon>Alteromonadaceae</taxon>
        <taxon>Catenovulum</taxon>
    </lineage>
</organism>
<dbReference type="Gene3D" id="3.20.20.80">
    <property type="entry name" value="Glycosidases"/>
    <property type="match status" value="1"/>
</dbReference>
<proteinExistence type="predicted"/>
<dbReference type="AlphaFoldDB" id="A0A0J8JPT4"/>
<keyword evidence="1" id="KW-0732">Signal</keyword>
<dbReference type="SUPFAM" id="SSF51445">
    <property type="entry name" value="(Trans)glycosidases"/>
    <property type="match status" value="1"/>
</dbReference>
<name>A0A0J8JPT4_9ALTE</name>
<protein>
    <submittedName>
        <fullName evidence="2">Uncharacterized protein</fullName>
    </submittedName>
</protein>
<dbReference type="GO" id="GO:0005975">
    <property type="term" value="P:carbohydrate metabolic process"/>
    <property type="evidence" value="ECO:0007669"/>
    <property type="project" value="InterPro"/>
</dbReference>
<feature type="signal peptide" evidence="1">
    <location>
        <begin position="1"/>
        <end position="22"/>
    </location>
</feature>
<dbReference type="EMBL" id="LAZL01000002">
    <property type="protein sequence ID" value="KMT66686.1"/>
    <property type="molecule type" value="Genomic_DNA"/>
</dbReference>